<evidence type="ECO:0000256" key="5">
    <source>
        <dbReference type="ARBA" id="ARBA00022723"/>
    </source>
</evidence>
<name>A0ABP0RMR9_9DINO</name>
<keyword evidence="3" id="KW-0808">Transferase</keyword>
<dbReference type="Pfam" id="PF02696">
    <property type="entry name" value="SelO"/>
    <property type="match status" value="1"/>
</dbReference>
<protein>
    <recommendedName>
        <fullName evidence="9">Selenoprotein O</fullName>
    </recommendedName>
</protein>
<comment type="cofactor">
    <cofactor evidence="1">
        <name>Mg(2+)</name>
        <dbReference type="ChEBI" id="CHEBI:18420"/>
    </cofactor>
</comment>
<evidence type="ECO:0000313" key="11">
    <source>
        <dbReference type="EMBL" id="CAK9100840.1"/>
    </source>
</evidence>
<feature type="region of interest" description="Disordered" evidence="10">
    <location>
        <begin position="373"/>
        <end position="396"/>
    </location>
</feature>
<evidence type="ECO:0000256" key="1">
    <source>
        <dbReference type="ARBA" id="ARBA00001946"/>
    </source>
</evidence>
<dbReference type="Gene3D" id="3.30.2350.10">
    <property type="entry name" value="Pseudouridine synthase"/>
    <property type="match status" value="1"/>
</dbReference>
<evidence type="ECO:0000256" key="9">
    <source>
        <dbReference type="ARBA" id="ARBA00031547"/>
    </source>
</evidence>
<keyword evidence="7" id="KW-0067">ATP-binding</keyword>
<evidence type="ECO:0000256" key="6">
    <source>
        <dbReference type="ARBA" id="ARBA00022741"/>
    </source>
</evidence>
<evidence type="ECO:0000256" key="7">
    <source>
        <dbReference type="ARBA" id="ARBA00022840"/>
    </source>
</evidence>
<comment type="caution">
    <text evidence="11">The sequence shown here is derived from an EMBL/GenBank/DDBJ whole genome shotgun (WGS) entry which is preliminary data.</text>
</comment>
<gene>
    <name evidence="11" type="ORF">CCMP2556_LOCUS47587</name>
</gene>
<evidence type="ECO:0000313" key="12">
    <source>
        <dbReference type="Proteomes" id="UP001642484"/>
    </source>
</evidence>
<organism evidence="11 12">
    <name type="scientific">Durusdinium trenchii</name>
    <dbReference type="NCBI Taxonomy" id="1381693"/>
    <lineage>
        <taxon>Eukaryota</taxon>
        <taxon>Sar</taxon>
        <taxon>Alveolata</taxon>
        <taxon>Dinophyceae</taxon>
        <taxon>Suessiales</taxon>
        <taxon>Symbiodiniaceae</taxon>
        <taxon>Durusdinium</taxon>
    </lineage>
</organism>
<dbReference type="SUPFAM" id="SSF55120">
    <property type="entry name" value="Pseudouridine synthase"/>
    <property type="match status" value="1"/>
</dbReference>
<keyword evidence="5" id="KW-0479">Metal-binding</keyword>
<evidence type="ECO:0000256" key="4">
    <source>
        <dbReference type="ARBA" id="ARBA00022695"/>
    </source>
</evidence>
<dbReference type="PANTHER" id="PTHR32057">
    <property type="entry name" value="PROTEIN ADENYLYLTRANSFERASE SELO, MITOCHONDRIAL"/>
    <property type="match status" value="1"/>
</dbReference>
<evidence type="ECO:0000256" key="3">
    <source>
        <dbReference type="ARBA" id="ARBA00022679"/>
    </source>
</evidence>
<dbReference type="Proteomes" id="UP001642484">
    <property type="component" value="Unassembled WGS sequence"/>
</dbReference>
<keyword evidence="12" id="KW-1185">Reference proteome</keyword>
<dbReference type="PANTHER" id="PTHR32057:SF14">
    <property type="entry name" value="PROTEIN ADENYLYLTRANSFERASE SELO, MITOCHONDRIAL"/>
    <property type="match status" value="1"/>
</dbReference>
<keyword evidence="4" id="KW-0548">Nucleotidyltransferase</keyword>
<accession>A0ABP0RMR9</accession>
<evidence type="ECO:0000256" key="10">
    <source>
        <dbReference type="SAM" id="MobiDB-lite"/>
    </source>
</evidence>
<proteinExistence type="inferred from homology"/>
<sequence length="988" mass="112242">MAPESSVDQHQRCVKIPRFRPQCLGKTSVKPQDFIYFPKTMSPVPKRREPLASGQLDHLLLHRVIYKDTDFIAIDKPIGWTVNPGKKVGNLHLQRLLPTLQFGMEELPDMIAQRAFWQRDFWALVCGRTPKTGQVSMPLAQERLGQRNVAKPVREDDGGLPAMTEYNALRFSPLCGGLTLLSMNPYSGRYHQTRAHCAFGLRAPMLGDPIYYELSWPGRQREGGDRNVVGGPASDFKVRYHSAENRHERKELLGPSPRPLDRKECGLAGWWLRPVPEHFARSLNALGWEDWLRQTGRSPVTISLQVPRVVPGAPSTAGRRKARGDVRRTGLGEDRDLWEALAKARVTRVDDVESESRQAEHKEVEDYVDPALSGDRRTEVPPGSIGGRGRPRRRAEWKVPRAQAEWVEERPFRRDGEMRRFSPPTGAGRREGHGRCRRALNGYRTAQTTHGYATWRPWSGDLQAEPQQELHRPNREKRLVSSGHFVRVEPTPLLNTSLVAFSPSMAQVLGLQSSDCESQEFLHFMSGQVEVLPKMKSWCTPYTLSVAGNEISTGNMYGDGRAISVGEVLLHDDRWELQLKGAGCTPFCGGADGRAVLRSSLREFLASEAMYHLGVPSTRALCVVMSTSDTALREWVGETLFEPCAMTCRVARSFLRVGHLELFGRRARDFGSAEARLELEQLLRHVLAREYPECLDPQDDSLRPALMRMLRPMGERMAQLMAQWWRVGFCQGNFQSDNCHLGGRTLDFGPFGFLERYNPRYCSWSGGAEHFSFRLQPKAALQNLASAIRAMDCLLDSEGREEGQQVLRDFPALLAEAFAEVRMEKLGLCFWDSDAARLCDELLQLMEASAADWTLLWRRLADVAQDWDELMEGGRLLEPLQGSFYLPLSPELEAAWSRWLLRWLTRLQGEGDCEEVAQQMRRVNPKYVPRNWMLMEAYEAAEAGNFQVAQRLQQIFASPYEEHPEDEARYFRLAPVEMRTRPGVFVMS</sequence>
<evidence type="ECO:0000256" key="2">
    <source>
        <dbReference type="ARBA" id="ARBA00009747"/>
    </source>
</evidence>
<keyword evidence="8" id="KW-0460">Magnesium</keyword>
<keyword evidence="6" id="KW-0547">Nucleotide-binding</keyword>
<dbReference type="InterPro" id="IPR003846">
    <property type="entry name" value="SelO"/>
</dbReference>
<comment type="similarity">
    <text evidence="2">Belongs to the SELO family.</text>
</comment>
<dbReference type="InterPro" id="IPR020103">
    <property type="entry name" value="PsdUridine_synth_cat_dom_sf"/>
</dbReference>
<dbReference type="EMBL" id="CAXAMN010026139">
    <property type="protein sequence ID" value="CAK9100840.1"/>
    <property type="molecule type" value="Genomic_DNA"/>
</dbReference>
<evidence type="ECO:0000256" key="8">
    <source>
        <dbReference type="ARBA" id="ARBA00022842"/>
    </source>
</evidence>
<reference evidence="11 12" key="1">
    <citation type="submission" date="2024-02" db="EMBL/GenBank/DDBJ databases">
        <authorList>
            <person name="Chen Y."/>
            <person name="Shah S."/>
            <person name="Dougan E. K."/>
            <person name="Thang M."/>
            <person name="Chan C."/>
        </authorList>
    </citation>
    <scope>NUCLEOTIDE SEQUENCE [LARGE SCALE GENOMIC DNA]</scope>
</reference>